<dbReference type="AlphaFoldDB" id="A0AAD5RKP2"/>
<feature type="region of interest" description="Disordered" evidence="1">
    <location>
        <begin position="440"/>
        <end position="463"/>
    </location>
</feature>
<feature type="compositionally biased region" description="Polar residues" evidence="1">
    <location>
        <begin position="173"/>
        <end position="186"/>
    </location>
</feature>
<gene>
    <name evidence="2" type="ORF">MKZ38_005419</name>
</gene>
<feature type="compositionally biased region" description="Polar residues" evidence="1">
    <location>
        <begin position="122"/>
        <end position="131"/>
    </location>
</feature>
<evidence type="ECO:0000256" key="1">
    <source>
        <dbReference type="SAM" id="MobiDB-lite"/>
    </source>
</evidence>
<protein>
    <submittedName>
        <fullName evidence="2">Uncharacterized protein</fullName>
    </submittedName>
</protein>
<dbReference type="Proteomes" id="UP001201980">
    <property type="component" value="Unassembled WGS sequence"/>
</dbReference>
<proteinExistence type="predicted"/>
<accession>A0AAD5RKP2</accession>
<feature type="region of interest" description="Disordered" evidence="1">
    <location>
        <begin position="122"/>
        <end position="250"/>
    </location>
</feature>
<feature type="region of interest" description="Disordered" evidence="1">
    <location>
        <begin position="1"/>
        <end position="39"/>
    </location>
</feature>
<name>A0AAD5RKP2_9PEZI</name>
<organism evidence="2 3">
    <name type="scientific">Zalerion maritima</name>
    <dbReference type="NCBI Taxonomy" id="339359"/>
    <lineage>
        <taxon>Eukaryota</taxon>
        <taxon>Fungi</taxon>
        <taxon>Dikarya</taxon>
        <taxon>Ascomycota</taxon>
        <taxon>Pezizomycotina</taxon>
        <taxon>Sordariomycetes</taxon>
        <taxon>Lulworthiomycetidae</taxon>
        <taxon>Lulworthiales</taxon>
        <taxon>Lulworthiaceae</taxon>
        <taxon>Zalerion</taxon>
    </lineage>
</organism>
<keyword evidence="3" id="KW-1185">Reference proteome</keyword>
<feature type="compositionally biased region" description="Polar residues" evidence="1">
    <location>
        <begin position="10"/>
        <end position="34"/>
    </location>
</feature>
<sequence>MGTRVRTTPRDQPQGSSRQGTQSDWPQRSSSGGTAESKPQIYVHFEFGVSWTPSNQPKNHSCTYMSQGIRDRQHAQASSRDVQPLNHFTRHVPPPTTNYLAPVPRSNANYYCQDSAVDHHQQYAQPHSGNAKTRRSGRQNDRSAQHHERGSSAPPPISDSPWDSNLAPGPSSHPVQQRHQAGSRQHPQIWKDLPPRPGQNRGSFGIEAPWEGGGDMVGFAEYHPDHDQTIDPTPTPHRQYRRGERERRERDETLPFVNNPTVVPVDSRMVPTRAVRRGEDPARVRDLEALGSAMMTVDNGFENQWWYQGQREFTQEETYTNANTEAAADFNAIRNRDSFLSDSGVGYFNSCPADSFGNDESTSSTWVDLSAAEPAPYVGPIMPAEQMVSPNGYYGPREGCAVRSRDDTYHSGFLASPTPDTPYLRSRMRNESMVVSPMTEVATPHPQHGLNRSLTTRSEELHF</sequence>
<comment type="caution">
    <text evidence="2">The sequence shown here is derived from an EMBL/GenBank/DDBJ whole genome shotgun (WGS) entry which is preliminary data.</text>
</comment>
<evidence type="ECO:0000313" key="2">
    <source>
        <dbReference type="EMBL" id="KAJ2896596.1"/>
    </source>
</evidence>
<dbReference type="EMBL" id="JAKWBI020000323">
    <property type="protein sequence ID" value="KAJ2896596.1"/>
    <property type="molecule type" value="Genomic_DNA"/>
</dbReference>
<evidence type="ECO:0000313" key="3">
    <source>
        <dbReference type="Proteomes" id="UP001201980"/>
    </source>
</evidence>
<feature type="compositionally biased region" description="Basic and acidic residues" evidence="1">
    <location>
        <begin position="138"/>
        <end position="150"/>
    </location>
</feature>
<feature type="region of interest" description="Disordered" evidence="1">
    <location>
        <begin position="69"/>
        <end position="102"/>
    </location>
</feature>
<reference evidence="2" key="1">
    <citation type="submission" date="2022-07" db="EMBL/GenBank/DDBJ databases">
        <title>Draft genome sequence of Zalerion maritima ATCC 34329, a (micro)plastics degrading marine fungus.</title>
        <authorList>
            <person name="Paco A."/>
            <person name="Goncalves M.F.M."/>
            <person name="Rocha-Santos T.A.P."/>
            <person name="Alves A."/>
        </authorList>
    </citation>
    <scope>NUCLEOTIDE SEQUENCE</scope>
    <source>
        <strain evidence="2">ATCC 34329</strain>
    </source>
</reference>
<feature type="compositionally biased region" description="Basic and acidic residues" evidence="1">
    <location>
        <begin position="241"/>
        <end position="250"/>
    </location>
</feature>